<evidence type="ECO:0000259" key="1">
    <source>
        <dbReference type="PROSITE" id="PS50994"/>
    </source>
</evidence>
<dbReference type="InterPro" id="IPR001584">
    <property type="entry name" value="Integrase_cat-core"/>
</dbReference>
<feature type="non-terminal residue" evidence="2">
    <location>
        <position position="1"/>
    </location>
</feature>
<dbReference type="PANTHER" id="PTHR35004:SF8">
    <property type="entry name" value="TRANSPOSASE RV3428C-RELATED"/>
    <property type="match status" value="1"/>
</dbReference>
<name>A0ABV1CMN4_9FIRM</name>
<accession>A0ABV1CMN4</accession>
<sequence length="256" mass="29574">GTIMHDYNTILGVIELRLSKVSYDAVQKRYRIGRSGIALIMNRYKDSGLSLDDLRQMPTSKVVDLIYPKENLRHKDIPLPDFEKIHEQMIQMGKHADLSFLWIDYKKEHPNGYQLAQFYKLYRDFLVDTYGTSKTSMPVERIPGEKMYIDWIGDQPELLLDTTTGELRKVHIFTTTLGFSSLVYAEIFPDEKLPHFITGTVHALSYYGAVPKYLVPDNLRTAVTRHSKDELVLQSAFSDLETFYDTIILPPPPRKP</sequence>
<dbReference type="PROSITE" id="PS50994">
    <property type="entry name" value="INTEGRASE"/>
    <property type="match status" value="1"/>
</dbReference>
<proteinExistence type="predicted"/>
<dbReference type="PANTHER" id="PTHR35004">
    <property type="entry name" value="TRANSPOSASE RV3428C-RELATED"/>
    <property type="match status" value="1"/>
</dbReference>
<feature type="non-terminal residue" evidence="2">
    <location>
        <position position="256"/>
    </location>
</feature>
<comment type="caution">
    <text evidence="2">The sequence shown here is derived from an EMBL/GenBank/DDBJ whole genome shotgun (WGS) entry which is preliminary data.</text>
</comment>
<dbReference type="Proteomes" id="UP001470752">
    <property type="component" value="Unassembled WGS sequence"/>
</dbReference>
<protein>
    <submittedName>
        <fullName evidence="2">Transposase</fullName>
    </submittedName>
</protein>
<evidence type="ECO:0000313" key="2">
    <source>
        <dbReference type="EMBL" id="MEQ2413670.1"/>
    </source>
</evidence>
<gene>
    <name evidence="2" type="ORF">AAAX94_11660</name>
</gene>
<organism evidence="2 3">
    <name type="scientific">Blautia acetigignens</name>
    <dbReference type="NCBI Taxonomy" id="2981783"/>
    <lineage>
        <taxon>Bacteria</taxon>
        <taxon>Bacillati</taxon>
        <taxon>Bacillota</taxon>
        <taxon>Clostridia</taxon>
        <taxon>Lachnospirales</taxon>
        <taxon>Lachnospiraceae</taxon>
        <taxon>Blautia</taxon>
    </lineage>
</organism>
<reference evidence="2 3" key="1">
    <citation type="submission" date="2024-04" db="EMBL/GenBank/DDBJ databases">
        <title>Human intestinal bacterial collection.</title>
        <authorList>
            <person name="Pauvert C."/>
            <person name="Hitch T.C.A."/>
            <person name="Clavel T."/>
        </authorList>
    </citation>
    <scope>NUCLEOTIDE SEQUENCE [LARGE SCALE GENOMIC DNA]</scope>
    <source>
        <strain evidence="2 3">CLA-AA-H161</strain>
    </source>
</reference>
<dbReference type="EMBL" id="JBBNFW010000175">
    <property type="protein sequence ID" value="MEQ2413670.1"/>
    <property type="molecule type" value="Genomic_DNA"/>
</dbReference>
<keyword evidence="3" id="KW-1185">Reference proteome</keyword>
<evidence type="ECO:0000313" key="3">
    <source>
        <dbReference type="Proteomes" id="UP001470752"/>
    </source>
</evidence>
<feature type="domain" description="Integrase catalytic" evidence="1">
    <location>
        <begin position="139"/>
        <end position="256"/>
    </location>
</feature>